<gene>
    <name evidence="2" type="ORF">PEVE_00001528</name>
</gene>
<evidence type="ECO:0000313" key="3">
    <source>
        <dbReference type="Proteomes" id="UP001159427"/>
    </source>
</evidence>
<dbReference type="EMBL" id="CALNXI010001085">
    <property type="protein sequence ID" value="CAH3154850.1"/>
    <property type="molecule type" value="Genomic_DNA"/>
</dbReference>
<sequence length="1098" mass="124798">MQIGRENDIFIGSMDTIPASLSGTDDEGENAPTLKEYFKPDGLLRVGRSRCGFPDKNDHLVQLLVCKNQKTRETLDISENYYIAVTIARDDGQLSDPVDCDYMRIKTETKNGLKLSMAGVAGFLFRFYEPNTKYLVTFALKTGPTTKKSKKKRKKQQSLWKTVSELTIKLETGSRQCNSRKHRKALATRIVTPQSELEPASLTEEGMELFRRSMWVMKELQSLRDNARWSDFNDRANELLLSYSDTDTIVAIKLEQSVAACYKNDLEPALQLIDESFSLMSGATNVQVLAGRGYGYRAGVKRRQRRLGEAQQDVQLAEQNIRACHTSLDASFIVYERASVLLDFIGRLSQRSPKQVEEALRNLEKCIDVCLSVEKEDEELYVKKHHFAFIKIAMLLLDCRTEAARERVLSEEFIAKGEKGLKTLETKYWSQIAEGVKVQFYLAKMSLRQGGRRALVCESLSKSKIRGHVVEVLLPKCKKKNDKELLLLKHRQGRIIVKAQTVCLQLGDHNNFHVNVVDLAMPDDISDLLTKVSDDDELVIRVLPRNGEPEEFILKGDASVTFPSINICADFFRIIPPSDENPSIDSSLGITVDSQIHTSDAQIGDWNKAVINSREGFCDVFDSTRPILRVLWPPPKFVSVSLNTNDFPNFERDHWVVLEICKNRFDGRAFEYCFEDKIKRQQGIIFCKSSCGLSLAGSKKMKGFYDVDVTVTERSQNEKIDVKEGVMFKRDTSFENLRGLVGFWFRFHTANKRYIITFSLWEKESRSQQSGILLDEVHLDIAVETSKRERPRPSRDRKRLYPNREVREGESVSDEIHSKPTSLPEGGNEAIQGSEQFSPKDNGNQPCLSISDETIFSGEKLPRCNHSLRIMEVLGDLRDNGKWKEFDCEADQLLTNFFDCNSLLITVILEQGKAACFRNDQTSAEDFIKKASLKIRHESCSLVSLWKGRANTYLAEIYGRDKLAFGKAQRCITSAKKYLKNTSYLLDRVCLACEEGSLLLQQSHLSSMAEESRRCFESSIELCNLGLEESPNNRLLLRTHDLAVTKKAMLLLHFSKDYGPGGNLVNEKTLLEARQCLESLKLASVTEMTKTAQVQYHF</sequence>
<feature type="region of interest" description="Disordered" evidence="1">
    <location>
        <begin position="787"/>
        <end position="844"/>
    </location>
</feature>
<feature type="compositionally biased region" description="Basic and acidic residues" evidence="1">
    <location>
        <begin position="802"/>
        <end position="818"/>
    </location>
</feature>
<feature type="non-terminal residue" evidence="2">
    <location>
        <position position="1098"/>
    </location>
</feature>
<protein>
    <submittedName>
        <fullName evidence="2">Uncharacterized protein</fullName>
    </submittedName>
</protein>
<comment type="caution">
    <text evidence="2">The sequence shown here is derived from an EMBL/GenBank/DDBJ whole genome shotgun (WGS) entry which is preliminary data.</text>
</comment>
<keyword evidence="3" id="KW-1185">Reference proteome</keyword>
<dbReference type="Proteomes" id="UP001159427">
    <property type="component" value="Unassembled WGS sequence"/>
</dbReference>
<feature type="compositionally biased region" description="Polar residues" evidence="1">
    <location>
        <begin position="831"/>
        <end position="844"/>
    </location>
</feature>
<name>A0ABN8Q578_9CNID</name>
<evidence type="ECO:0000313" key="2">
    <source>
        <dbReference type="EMBL" id="CAH3154850.1"/>
    </source>
</evidence>
<evidence type="ECO:0000256" key="1">
    <source>
        <dbReference type="SAM" id="MobiDB-lite"/>
    </source>
</evidence>
<organism evidence="2 3">
    <name type="scientific">Porites evermanni</name>
    <dbReference type="NCBI Taxonomy" id="104178"/>
    <lineage>
        <taxon>Eukaryota</taxon>
        <taxon>Metazoa</taxon>
        <taxon>Cnidaria</taxon>
        <taxon>Anthozoa</taxon>
        <taxon>Hexacorallia</taxon>
        <taxon>Scleractinia</taxon>
        <taxon>Fungiina</taxon>
        <taxon>Poritidae</taxon>
        <taxon>Porites</taxon>
    </lineage>
</organism>
<reference evidence="2 3" key="1">
    <citation type="submission" date="2022-05" db="EMBL/GenBank/DDBJ databases">
        <authorList>
            <consortium name="Genoscope - CEA"/>
            <person name="William W."/>
        </authorList>
    </citation>
    <scope>NUCLEOTIDE SEQUENCE [LARGE SCALE GENOMIC DNA]</scope>
</reference>
<accession>A0ABN8Q578</accession>
<proteinExistence type="predicted"/>